<evidence type="ECO:0000313" key="2">
    <source>
        <dbReference type="Proteomes" id="UP000636888"/>
    </source>
</evidence>
<dbReference type="AlphaFoldDB" id="A0A8J7LY36"/>
<protein>
    <submittedName>
        <fullName evidence="1">Uncharacterized protein</fullName>
    </submittedName>
</protein>
<accession>A0A8J7LY36</accession>
<sequence>MLKQYDLLTKSLKLLKNSDMQPIQELTVEVQLIRAKRLLLLDEVLQQVKGNAASEAEFEALYRQVEEVCNTSHDLAEVEKLTLLSANVVEELRKYLNSDSDYQIPPLRNVMSPFWSGAMRSARKAGLPAGN</sequence>
<keyword evidence="2" id="KW-1185">Reference proteome</keyword>
<reference evidence="1" key="1">
    <citation type="submission" date="2020-12" db="EMBL/GenBank/DDBJ databases">
        <title>Geomonas sp. Red875, isolated from river sediment.</title>
        <authorList>
            <person name="Xu Z."/>
            <person name="Zhang Z."/>
            <person name="Masuda Y."/>
            <person name="Itoh H."/>
            <person name="Senoo K."/>
        </authorList>
    </citation>
    <scope>NUCLEOTIDE SEQUENCE</scope>
    <source>
        <strain evidence="1">Red875</strain>
    </source>
</reference>
<dbReference type="Proteomes" id="UP000636888">
    <property type="component" value="Unassembled WGS sequence"/>
</dbReference>
<gene>
    <name evidence="1" type="ORF">JFN93_04910</name>
</gene>
<organism evidence="1 2">
    <name type="scientific">Geomesophilobacter sediminis</name>
    <dbReference type="NCBI Taxonomy" id="2798584"/>
    <lineage>
        <taxon>Bacteria</taxon>
        <taxon>Pseudomonadati</taxon>
        <taxon>Thermodesulfobacteriota</taxon>
        <taxon>Desulfuromonadia</taxon>
        <taxon>Geobacterales</taxon>
        <taxon>Geobacteraceae</taxon>
        <taxon>Geomesophilobacter</taxon>
    </lineage>
</organism>
<evidence type="ECO:0000313" key="1">
    <source>
        <dbReference type="EMBL" id="MBJ6724042.1"/>
    </source>
</evidence>
<name>A0A8J7LY36_9BACT</name>
<dbReference type="EMBL" id="JAEMHM010000003">
    <property type="protein sequence ID" value="MBJ6724042.1"/>
    <property type="molecule type" value="Genomic_DNA"/>
</dbReference>
<comment type="caution">
    <text evidence="1">The sequence shown here is derived from an EMBL/GenBank/DDBJ whole genome shotgun (WGS) entry which is preliminary data.</text>
</comment>
<proteinExistence type="predicted"/>
<dbReference type="RefSeq" id="WP_199382880.1">
    <property type="nucleotide sequence ID" value="NZ_JAEMHM010000003.1"/>
</dbReference>